<evidence type="ECO:0000313" key="3">
    <source>
        <dbReference type="EMBL" id="CBJ29597.1"/>
    </source>
</evidence>
<dbReference type="AlphaFoldDB" id="D7FL61"/>
<protein>
    <submittedName>
        <fullName evidence="3">Uncharacterized protein</fullName>
    </submittedName>
</protein>
<name>D7FL61_ECTSI</name>
<dbReference type="OMA" id="EHSILNT"/>
<proteinExistence type="inferred from homology"/>
<dbReference type="STRING" id="2880.D7FL61"/>
<accession>D7FL61</accession>
<feature type="compositionally biased region" description="Low complexity" evidence="2">
    <location>
        <begin position="471"/>
        <end position="480"/>
    </location>
</feature>
<feature type="compositionally biased region" description="Gly residues" evidence="2">
    <location>
        <begin position="299"/>
        <end position="309"/>
    </location>
</feature>
<dbReference type="GO" id="GO:0005634">
    <property type="term" value="C:nucleus"/>
    <property type="evidence" value="ECO:0007669"/>
    <property type="project" value="TreeGrafter"/>
</dbReference>
<gene>
    <name evidence="3" type="ORF">Esi_0154_0037</name>
</gene>
<feature type="compositionally biased region" description="Acidic residues" evidence="2">
    <location>
        <begin position="767"/>
        <end position="778"/>
    </location>
</feature>
<dbReference type="PANTHER" id="PTHR12790:SF0">
    <property type="entry name" value="RNA POLYMERASE I-SPECIFIC TRANSCRIPTION INITIATION FACTOR RRN3-RELATED"/>
    <property type="match status" value="1"/>
</dbReference>
<dbReference type="GO" id="GO:0006361">
    <property type="term" value="P:transcription initiation at RNA polymerase I promoter"/>
    <property type="evidence" value="ECO:0007669"/>
    <property type="project" value="InterPro"/>
</dbReference>
<feature type="compositionally biased region" description="Low complexity" evidence="2">
    <location>
        <begin position="684"/>
        <end position="695"/>
    </location>
</feature>
<sequence>MKAKGDGHHYQHLVAQLLTRDDPETLWRLYLGLSQCVTIISQQPDEFKELVDALFRFDWRGSDKIVQSFSGLLQHLVSANSTCMVPAMHMLVRNLVLTPRDLDCEGNVDPAALTRQHNVHAALQASLTLVPSGRSKLFGVLKQNYPHRRLRAEVLSDYALHALRVVQYAPLIEESVLRLIIEKGLEIDVEIKIMDTGEAVIDDEEDECDALFTMDDVVDGTADKKKQTTDEVDEMADKLDGVMLVVFNYLDQRLTANASLPPETILGTPVAGDGGCEAAAATQAVLQGDEAGSDSGTLKGRGGGSTGGMQGMEPVARLLKSLLLVFEENILPTHRSKFVQFVLFFASGRARGLGYALVSKLVGVLGDESRPKLTRQSSVAYLASFLARASFVDPSLVSTAVQSLLDWAGQYLDQYADASVATPVQALGTPSSKGFETPVATRVRARPQSWHGNHPRRSANGGDGGGGVMQAPMSAMAARSGAGGSGGVGVGSSSSSSKSRPADHMLFYSVCQATFYVMCFRGDELAAMEGFDSQAVIWQRLLTCPLYPLRRCLDTVRREFARLCCGLMDAYLDRDLLEHLAGISEERSQVSQTITVGSSFSCSTPRSSSSMSMSSNAMWTPSRVTKAGGLGRGSNPLDSFFPFDPYLLRRSHVYIDQMYNTWKAQDDSSRRSTKSSGARTPAGAGDSDSSVTSGSSDDESSSSEDDDDDRNNDDMDASSMSFRDGASGLRARSLHQRNEAAKKKKSKAKDRLAKNRNDAGESSEGASSEEEGEEEEDDEARRMSRKMADTYITESMSVTPASSVAVGSLMGRSLGQAMSSSFADDGLVWGTGAGGAAGTPDDAFFHENVSPCPSPPLADAGISGRSRPLDIGVRSKRALF</sequence>
<dbReference type="GO" id="GO:0001042">
    <property type="term" value="F:RNA polymerase I core binding"/>
    <property type="evidence" value="ECO:0007669"/>
    <property type="project" value="TreeGrafter"/>
</dbReference>
<evidence type="ECO:0000256" key="2">
    <source>
        <dbReference type="SAM" id="MobiDB-lite"/>
    </source>
</evidence>
<organism evidence="3 4">
    <name type="scientific">Ectocarpus siliculosus</name>
    <name type="common">Brown alga</name>
    <name type="synonym">Conferva siliculosa</name>
    <dbReference type="NCBI Taxonomy" id="2880"/>
    <lineage>
        <taxon>Eukaryota</taxon>
        <taxon>Sar</taxon>
        <taxon>Stramenopiles</taxon>
        <taxon>Ochrophyta</taxon>
        <taxon>PX clade</taxon>
        <taxon>Phaeophyceae</taxon>
        <taxon>Ectocarpales</taxon>
        <taxon>Ectocarpaceae</taxon>
        <taxon>Ectocarpus</taxon>
    </lineage>
</organism>
<dbReference type="eggNOG" id="KOG2434">
    <property type="taxonomic scope" value="Eukaryota"/>
</dbReference>
<evidence type="ECO:0000256" key="1">
    <source>
        <dbReference type="ARBA" id="ARBA00010098"/>
    </source>
</evidence>
<dbReference type="EMBL" id="FN648095">
    <property type="protein sequence ID" value="CBJ29597.1"/>
    <property type="molecule type" value="Genomic_DNA"/>
</dbReference>
<feature type="region of interest" description="Disordered" evidence="2">
    <location>
        <begin position="444"/>
        <end position="501"/>
    </location>
</feature>
<dbReference type="GO" id="GO:0001181">
    <property type="term" value="F:RNA polymerase I general transcription initiation factor activity"/>
    <property type="evidence" value="ECO:0007669"/>
    <property type="project" value="InterPro"/>
</dbReference>
<reference evidence="3 4" key="1">
    <citation type="journal article" date="2010" name="Nature">
        <title>The Ectocarpus genome and the independent evolution of multicellularity in brown algae.</title>
        <authorList>
            <person name="Cock J.M."/>
            <person name="Sterck L."/>
            <person name="Rouze P."/>
            <person name="Scornet D."/>
            <person name="Allen A.E."/>
            <person name="Amoutzias G."/>
            <person name="Anthouard V."/>
            <person name="Artiguenave F."/>
            <person name="Aury J.M."/>
            <person name="Badger J.H."/>
            <person name="Beszteri B."/>
            <person name="Billiau K."/>
            <person name="Bonnet E."/>
            <person name="Bothwell J.H."/>
            <person name="Bowler C."/>
            <person name="Boyen C."/>
            <person name="Brownlee C."/>
            <person name="Carrano C.J."/>
            <person name="Charrier B."/>
            <person name="Cho G.Y."/>
            <person name="Coelho S.M."/>
            <person name="Collen J."/>
            <person name="Corre E."/>
            <person name="Da Silva C."/>
            <person name="Delage L."/>
            <person name="Delaroque N."/>
            <person name="Dittami S.M."/>
            <person name="Doulbeau S."/>
            <person name="Elias M."/>
            <person name="Farnham G."/>
            <person name="Gachon C.M."/>
            <person name="Gschloessl B."/>
            <person name="Heesch S."/>
            <person name="Jabbari K."/>
            <person name="Jubin C."/>
            <person name="Kawai H."/>
            <person name="Kimura K."/>
            <person name="Kloareg B."/>
            <person name="Kupper F.C."/>
            <person name="Lang D."/>
            <person name="Le Bail A."/>
            <person name="Leblanc C."/>
            <person name="Lerouge P."/>
            <person name="Lohr M."/>
            <person name="Lopez P.J."/>
            <person name="Martens C."/>
            <person name="Maumus F."/>
            <person name="Michel G."/>
            <person name="Miranda-Saavedra D."/>
            <person name="Morales J."/>
            <person name="Moreau H."/>
            <person name="Motomura T."/>
            <person name="Nagasato C."/>
            <person name="Napoli C.A."/>
            <person name="Nelson D.R."/>
            <person name="Nyvall-Collen P."/>
            <person name="Peters A.F."/>
            <person name="Pommier C."/>
            <person name="Potin P."/>
            <person name="Poulain J."/>
            <person name="Quesneville H."/>
            <person name="Read B."/>
            <person name="Rensing S.A."/>
            <person name="Ritter A."/>
            <person name="Rousvoal S."/>
            <person name="Samanta M."/>
            <person name="Samson G."/>
            <person name="Schroeder D.C."/>
            <person name="Segurens B."/>
            <person name="Strittmatter M."/>
            <person name="Tonon T."/>
            <person name="Tregear J.W."/>
            <person name="Valentin K."/>
            <person name="von Dassow P."/>
            <person name="Yamagishi T."/>
            <person name="Van de Peer Y."/>
            <person name="Wincker P."/>
        </authorList>
    </citation>
    <scope>NUCLEOTIDE SEQUENCE [LARGE SCALE GENOMIC DNA]</scope>
    <source>
        <strain evidence="4">Ec32 / CCAP1310/4</strain>
    </source>
</reference>
<feature type="compositionally biased region" description="Gly residues" evidence="2">
    <location>
        <begin position="481"/>
        <end position="490"/>
    </location>
</feature>
<dbReference type="Proteomes" id="UP000002630">
    <property type="component" value="Linkage Group LG33"/>
</dbReference>
<feature type="compositionally biased region" description="Basic and acidic residues" evidence="2">
    <location>
        <begin position="749"/>
        <end position="759"/>
    </location>
</feature>
<keyword evidence="4" id="KW-1185">Reference proteome</keyword>
<feature type="compositionally biased region" description="Basic and acidic residues" evidence="2">
    <location>
        <begin position="779"/>
        <end position="788"/>
    </location>
</feature>
<feature type="region of interest" description="Disordered" evidence="2">
    <location>
        <begin position="290"/>
        <end position="309"/>
    </location>
</feature>
<evidence type="ECO:0000313" key="4">
    <source>
        <dbReference type="Proteomes" id="UP000002630"/>
    </source>
</evidence>
<dbReference type="EMBL" id="FN649758">
    <property type="protein sequence ID" value="CBJ29597.1"/>
    <property type="molecule type" value="Genomic_DNA"/>
</dbReference>
<dbReference type="OrthoDB" id="26970at2759"/>
<dbReference type="PANTHER" id="PTHR12790">
    <property type="entry name" value="TRANSCRIPTION INITIATION FACTOR IA RRN3"/>
    <property type="match status" value="1"/>
</dbReference>
<feature type="region of interest" description="Disordered" evidence="2">
    <location>
        <begin position="664"/>
        <end position="788"/>
    </location>
</feature>
<dbReference type="InterPro" id="IPR007991">
    <property type="entry name" value="RNA_pol_I_trans_ini_fac_RRN3"/>
</dbReference>
<dbReference type="Pfam" id="PF05327">
    <property type="entry name" value="RRN3"/>
    <property type="match status" value="2"/>
</dbReference>
<feature type="compositionally biased region" description="Acidic residues" evidence="2">
    <location>
        <begin position="696"/>
        <end position="716"/>
    </location>
</feature>
<dbReference type="InParanoid" id="D7FL61"/>
<comment type="similarity">
    <text evidence="1">Belongs to the RRN3 family.</text>
</comment>